<reference evidence="6" key="1">
    <citation type="submission" date="2016-10" db="EMBL/GenBank/DDBJ databases">
        <authorList>
            <person name="Varghese N."/>
            <person name="Submissions S."/>
        </authorList>
    </citation>
    <scope>NUCLEOTIDE SEQUENCE [LARGE SCALE GENOMIC DNA]</scope>
    <source>
        <strain evidence="6">DSM 23256</strain>
    </source>
</reference>
<dbReference type="RefSeq" id="WP_093690396.1">
    <property type="nucleotide sequence ID" value="NZ_FNBU01000014.1"/>
</dbReference>
<dbReference type="OrthoDB" id="9799482at2"/>
<evidence type="ECO:0000259" key="4">
    <source>
        <dbReference type="SMART" id="SM00895"/>
    </source>
</evidence>
<evidence type="ECO:0000256" key="2">
    <source>
        <dbReference type="ARBA" id="ARBA00023125"/>
    </source>
</evidence>
<keyword evidence="6" id="KW-1185">Reference proteome</keyword>
<proteinExistence type="predicted"/>
<dbReference type="STRING" id="1123285.SAMN05660235_01965"/>
<evidence type="ECO:0000256" key="1">
    <source>
        <dbReference type="ARBA" id="ARBA00023015"/>
    </source>
</evidence>
<keyword evidence="2" id="KW-0238">DNA-binding</keyword>
<dbReference type="InterPro" id="IPR011711">
    <property type="entry name" value="GntR_C"/>
</dbReference>
<dbReference type="SUPFAM" id="SSF48008">
    <property type="entry name" value="GntR ligand-binding domain-like"/>
    <property type="match status" value="1"/>
</dbReference>
<dbReference type="Gene3D" id="1.20.120.530">
    <property type="entry name" value="GntR ligand-binding domain-like"/>
    <property type="match status" value="1"/>
</dbReference>
<dbReference type="GO" id="GO:0003677">
    <property type="term" value="F:DNA binding"/>
    <property type="evidence" value="ECO:0007669"/>
    <property type="project" value="UniProtKB-KW"/>
</dbReference>
<protein>
    <submittedName>
        <fullName evidence="5">GntR family transcriptional regulator, L-lactate dehydrogenase operon regulator</fullName>
    </submittedName>
</protein>
<evidence type="ECO:0000313" key="5">
    <source>
        <dbReference type="EMBL" id="SDF54917.1"/>
    </source>
</evidence>
<feature type="domain" description="GntR C-terminal" evidence="4">
    <location>
        <begin position="105"/>
        <end position="227"/>
    </location>
</feature>
<dbReference type="EMBL" id="FNBU01000014">
    <property type="protein sequence ID" value="SDF54917.1"/>
    <property type="molecule type" value="Genomic_DNA"/>
</dbReference>
<evidence type="ECO:0000256" key="3">
    <source>
        <dbReference type="ARBA" id="ARBA00023163"/>
    </source>
</evidence>
<dbReference type="Proteomes" id="UP000243333">
    <property type="component" value="Unassembled WGS sequence"/>
</dbReference>
<dbReference type="PANTHER" id="PTHR43537:SF5">
    <property type="entry name" value="UXU OPERON TRANSCRIPTIONAL REGULATOR"/>
    <property type="match status" value="1"/>
</dbReference>
<dbReference type="Pfam" id="PF08461">
    <property type="entry name" value="WHD_RNase_R"/>
    <property type="match status" value="1"/>
</dbReference>
<name>A0A1G7LZI5_9FIRM</name>
<dbReference type="AlphaFoldDB" id="A0A1G7LZI5"/>
<sequence>MLNEKDRLETDALEILRDAVQPLGSGALSAALRERGHKLSEATVGRLLREFDMANYTQKAGFQGRILSAAGAKRLAVLTARKKSMEWGEEFAQILRGHDKEQLLEVLVARRAIESELAALAAQHATAEDLAKLENILADQRRTLDAGGLAAQQDVDFHNLIARMAKNRVLEAAVALIRQDTHLSPVLEYIRKHVHSLVYIDHEKIKNAIKSRQADQARQAMIEHINNLITDVERYWEITVVEKN</sequence>
<organism evidence="5 6">
    <name type="scientific">Sporolituus thermophilus DSM 23256</name>
    <dbReference type="NCBI Taxonomy" id="1123285"/>
    <lineage>
        <taxon>Bacteria</taxon>
        <taxon>Bacillati</taxon>
        <taxon>Bacillota</taxon>
        <taxon>Negativicutes</taxon>
        <taxon>Selenomonadales</taxon>
        <taxon>Sporomusaceae</taxon>
        <taxon>Sporolituus</taxon>
    </lineage>
</organism>
<dbReference type="PANTHER" id="PTHR43537">
    <property type="entry name" value="TRANSCRIPTIONAL REGULATOR, GNTR FAMILY"/>
    <property type="match status" value="1"/>
</dbReference>
<gene>
    <name evidence="5" type="ORF">SAMN05660235_01965</name>
</gene>
<dbReference type="InterPro" id="IPR013668">
    <property type="entry name" value="RNase_R_HTH_12"/>
</dbReference>
<keyword evidence="3" id="KW-0804">Transcription</keyword>
<dbReference type="SMART" id="SM00895">
    <property type="entry name" value="FCD"/>
    <property type="match status" value="1"/>
</dbReference>
<dbReference type="Pfam" id="PF07729">
    <property type="entry name" value="FCD"/>
    <property type="match status" value="1"/>
</dbReference>
<keyword evidence="1" id="KW-0805">Transcription regulation</keyword>
<evidence type="ECO:0000313" key="6">
    <source>
        <dbReference type="Proteomes" id="UP000243333"/>
    </source>
</evidence>
<accession>A0A1G7LZI5</accession>
<dbReference type="InterPro" id="IPR008920">
    <property type="entry name" value="TF_FadR/GntR_C"/>
</dbReference>